<dbReference type="PANTHER" id="PTHR10584:SF166">
    <property type="entry name" value="RIBOKINASE"/>
    <property type="match status" value="1"/>
</dbReference>
<dbReference type="GO" id="GO:0005829">
    <property type="term" value="C:cytosol"/>
    <property type="evidence" value="ECO:0007669"/>
    <property type="project" value="TreeGrafter"/>
</dbReference>
<keyword evidence="11 13" id="KW-0630">Potassium</keyword>
<dbReference type="GO" id="GO:0046872">
    <property type="term" value="F:metal ion binding"/>
    <property type="evidence" value="ECO:0007669"/>
    <property type="project" value="UniProtKB-KW"/>
</dbReference>
<evidence type="ECO:0000256" key="7">
    <source>
        <dbReference type="ARBA" id="ARBA00022741"/>
    </source>
</evidence>
<dbReference type="SUPFAM" id="SSF53613">
    <property type="entry name" value="Ribokinase-like"/>
    <property type="match status" value="1"/>
</dbReference>
<evidence type="ECO:0000256" key="11">
    <source>
        <dbReference type="ARBA" id="ARBA00022958"/>
    </source>
</evidence>
<keyword evidence="7 13" id="KW-0547">Nucleotide-binding</keyword>
<evidence type="ECO:0000256" key="2">
    <source>
        <dbReference type="ARBA" id="ARBA00012035"/>
    </source>
</evidence>
<dbReference type="Gene3D" id="3.40.1190.20">
    <property type="match status" value="1"/>
</dbReference>
<accession>A0A842HJ66</accession>
<evidence type="ECO:0000256" key="4">
    <source>
        <dbReference type="ARBA" id="ARBA00022490"/>
    </source>
</evidence>
<evidence type="ECO:0000313" key="16">
    <source>
        <dbReference type="Proteomes" id="UP000546464"/>
    </source>
</evidence>
<evidence type="ECO:0000256" key="13">
    <source>
        <dbReference type="HAMAP-Rule" id="MF_01987"/>
    </source>
</evidence>
<evidence type="ECO:0000259" key="14">
    <source>
        <dbReference type="Pfam" id="PF00294"/>
    </source>
</evidence>
<keyword evidence="10 13" id="KW-0460">Magnesium</keyword>
<dbReference type="InterPro" id="IPR011877">
    <property type="entry name" value="Ribokinase"/>
</dbReference>
<evidence type="ECO:0000256" key="5">
    <source>
        <dbReference type="ARBA" id="ARBA00022679"/>
    </source>
</evidence>
<evidence type="ECO:0000256" key="9">
    <source>
        <dbReference type="ARBA" id="ARBA00022840"/>
    </source>
</evidence>
<keyword evidence="6 13" id="KW-0479">Metal-binding</keyword>
<proteinExistence type="inferred from homology"/>
<gene>
    <name evidence="13 15" type="primary">rbsK</name>
    <name evidence="15" type="ORF">H5P28_17260</name>
</gene>
<dbReference type="InterPro" id="IPR011611">
    <property type="entry name" value="PfkB_dom"/>
</dbReference>
<feature type="binding site" evidence="13">
    <location>
        <begin position="42"/>
        <end position="46"/>
    </location>
    <ligand>
        <name>substrate</name>
    </ligand>
</feature>
<name>A0A842HJ66_9BACT</name>
<feature type="binding site" evidence="13">
    <location>
        <position position="251"/>
    </location>
    <ligand>
        <name>K(+)</name>
        <dbReference type="ChEBI" id="CHEBI:29103"/>
    </ligand>
</feature>
<dbReference type="InterPro" id="IPR002139">
    <property type="entry name" value="Ribo/fructo_kinase"/>
</dbReference>
<feature type="binding site" evidence="13">
    <location>
        <position position="290"/>
    </location>
    <ligand>
        <name>K(+)</name>
        <dbReference type="ChEBI" id="CHEBI:29103"/>
    </ligand>
</feature>
<keyword evidence="8 13" id="KW-0418">Kinase</keyword>
<keyword evidence="4 13" id="KW-0963">Cytoplasm</keyword>
<protein>
    <recommendedName>
        <fullName evidence="3 13">Ribokinase</fullName>
        <shortName evidence="13">RK</shortName>
        <ecNumber evidence="2 13">2.7.1.15</ecNumber>
    </recommendedName>
</protein>
<dbReference type="PANTHER" id="PTHR10584">
    <property type="entry name" value="SUGAR KINASE"/>
    <property type="match status" value="1"/>
</dbReference>
<feature type="binding site" evidence="13">
    <location>
        <position position="288"/>
    </location>
    <ligand>
        <name>K(+)</name>
        <dbReference type="ChEBI" id="CHEBI:29103"/>
    </ligand>
</feature>
<dbReference type="HAMAP" id="MF_01987">
    <property type="entry name" value="Ribokinase"/>
    <property type="match status" value="1"/>
</dbReference>
<evidence type="ECO:0000256" key="1">
    <source>
        <dbReference type="ARBA" id="ARBA00005380"/>
    </source>
</evidence>
<evidence type="ECO:0000256" key="8">
    <source>
        <dbReference type="ARBA" id="ARBA00022777"/>
    </source>
</evidence>
<feature type="binding site" evidence="13">
    <location>
        <position position="143"/>
    </location>
    <ligand>
        <name>substrate</name>
    </ligand>
</feature>
<feature type="binding site" evidence="13">
    <location>
        <begin position="254"/>
        <end position="255"/>
    </location>
    <ligand>
        <name>ATP</name>
        <dbReference type="ChEBI" id="CHEBI:30616"/>
    </ligand>
</feature>
<evidence type="ECO:0000256" key="6">
    <source>
        <dbReference type="ARBA" id="ARBA00022723"/>
    </source>
</evidence>
<feature type="active site" description="Proton acceptor" evidence="13">
    <location>
        <position position="255"/>
    </location>
</feature>
<reference evidence="15 16" key="1">
    <citation type="submission" date="2020-07" db="EMBL/GenBank/DDBJ databases">
        <authorList>
            <person name="Feng X."/>
        </authorList>
    </citation>
    <scope>NUCLEOTIDE SEQUENCE [LARGE SCALE GENOMIC DNA]</scope>
    <source>
        <strain evidence="15 16">JCM31066</strain>
    </source>
</reference>
<comment type="subunit">
    <text evidence="13">Homodimer.</text>
</comment>
<evidence type="ECO:0000256" key="3">
    <source>
        <dbReference type="ARBA" id="ARBA00016943"/>
    </source>
</evidence>
<dbReference type="CDD" id="cd01174">
    <property type="entry name" value="ribokinase"/>
    <property type="match status" value="1"/>
</dbReference>
<dbReference type="AlphaFoldDB" id="A0A842HJ66"/>
<dbReference type="GO" id="GO:0019303">
    <property type="term" value="P:D-ribose catabolic process"/>
    <property type="evidence" value="ECO:0007669"/>
    <property type="project" value="UniProtKB-UniRule"/>
</dbReference>
<feature type="binding site" evidence="13">
    <location>
        <begin position="223"/>
        <end position="228"/>
    </location>
    <ligand>
        <name>ATP</name>
        <dbReference type="ChEBI" id="CHEBI:30616"/>
    </ligand>
</feature>
<dbReference type="InterPro" id="IPR029056">
    <property type="entry name" value="Ribokinase-like"/>
</dbReference>
<comment type="similarity">
    <text evidence="13">Belongs to the carbohydrate kinase PfkB family. Ribokinase subfamily.</text>
</comment>
<comment type="activity regulation">
    <text evidence="13">Activated by a monovalent cation that binds near, but not in, the active site. The most likely occupant of the site in vivo is potassium. Ion binding induces a conformational change that may alter substrate affinity.</text>
</comment>
<dbReference type="PRINTS" id="PR00990">
    <property type="entry name" value="RIBOKINASE"/>
</dbReference>
<feature type="binding site" evidence="13">
    <location>
        <position position="279"/>
    </location>
    <ligand>
        <name>ATP</name>
        <dbReference type="ChEBI" id="CHEBI:30616"/>
    </ligand>
</feature>
<keyword evidence="12 13" id="KW-0119">Carbohydrate metabolism</keyword>
<comment type="caution">
    <text evidence="15">The sequence shown here is derived from an EMBL/GenBank/DDBJ whole genome shotgun (WGS) entry which is preliminary data.</text>
</comment>
<evidence type="ECO:0000256" key="12">
    <source>
        <dbReference type="ARBA" id="ARBA00023277"/>
    </source>
</evidence>
<feature type="binding site" evidence="13">
    <location>
        <position position="187"/>
    </location>
    <ligand>
        <name>ATP</name>
        <dbReference type="ChEBI" id="CHEBI:30616"/>
    </ligand>
</feature>
<feature type="domain" description="Carbohydrate kinase PfkB" evidence="14">
    <location>
        <begin position="7"/>
        <end position="296"/>
    </location>
</feature>
<dbReference type="Pfam" id="PF00294">
    <property type="entry name" value="PfkB"/>
    <property type="match status" value="1"/>
</dbReference>
<dbReference type="Proteomes" id="UP000546464">
    <property type="component" value="Unassembled WGS sequence"/>
</dbReference>
<keyword evidence="9 13" id="KW-0067">ATP-binding</keyword>
<comment type="caution">
    <text evidence="13">Lacks conserved residue(s) required for the propagation of feature annotation.</text>
</comment>
<dbReference type="UniPathway" id="UPA00916">
    <property type="reaction ID" value="UER00889"/>
</dbReference>
<comment type="similarity">
    <text evidence="1">Belongs to the carbohydrate kinase pfkB family.</text>
</comment>
<comment type="catalytic activity">
    <reaction evidence="13">
        <text>D-ribose + ATP = D-ribose 5-phosphate + ADP + H(+)</text>
        <dbReference type="Rhea" id="RHEA:13697"/>
        <dbReference type="ChEBI" id="CHEBI:15378"/>
        <dbReference type="ChEBI" id="CHEBI:30616"/>
        <dbReference type="ChEBI" id="CHEBI:47013"/>
        <dbReference type="ChEBI" id="CHEBI:78346"/>
        <dbReference type="ChEBI" id="CHEBI:456216"/>
        <dbReference type="EC" id="2.7.1.15"/>
    </reaction>
</comment>
<comment type="subcellular location">
    <subcellularLocation>
        <location evidence="13">Cytoplasm</location>
    </subcellularLocation>
</comment>
<sequence length="313" mass="32202">MNTHPAIVVYGSINIDMIVEAAHLPRPGETVLGNDFRMSCGGKGANQAVAAAKAGADVAFIGRIGQDGFGGRALESLSKVGIDTSRIGIDPTSHTGVALISVAPSGENQITVSSGANAFLSKTDIRRSAPALAQARIALAQLEIPLSAVCEAAMLAAENGIPFILNPAPAFALPRDLLELTSFITPNESECEILTGIRPDSKSALGKAAEQLMAQGVKGVLITLGKRGTYFATAERHLLIEAFPVQARDTTGAGDTFNGAFAVALADGLAPEEAIRFANAAAALSVTRTGTHDAAPLRSEIQSHLAKASPQTA</sequence>
<evidence type="ECO:0000313" key="15">
    <source>
        <dbReference type="EMBL" id="MBC2596018.1"/>
    </source>
</evidence>
<dbReference type="RefSeq" id="WP_185676937.1">
    <property type="nucleotide sequence ID" value="NZ_JACHVB010000060.1"/>
</dbReference>
<comment type="function">
    <text evidence="13">Catalyzes the phosphorylation of ribose at O-5 in a reaction requiring ATP and magnesium. The resulting D-ribose-5-phosphate can then be used either for sythesis of nucleotides, histidine, and tryptophan, or as a component of the pentose phosphate pathway.</text>
</comment>
<evidence type="ECO:0000256" key="10">
    <source>
        <dbReference type="ARBA" id="ARBA00022842"/>
    </source>
</evidence>
<keyword evidence="5 13" id="KW-0808">Transferase</keyword>
<comment type="cofactor">
    <cofactor evidence="13">
        <name>Mg(2+)</name>
        <dbReference type="ChEBI" id="CHEBI:18420"/>
    </cofactor>
    <text evidence="13">Requires a divalent cation, most likely magnesium in vivo, as an electrophilic catalyst to aid phosphoryl group transfer. It is the chelate of the metal and the nucleotide that is the actual substrate.</text>
</comment>
<dbReference type="GO" id="GO:0005524">
    <property type="term" value="F:ATP binding"/>
    <property type="evidence" value="ECO:0007669"/>
    <property type="project" value="UniProtKB-UniRule"/>
</dbReference>
<feature type="binding site" evidence="13">
    <location>
        <position position="255"/>
    </location>
    <ligand>
        <name>substrate</name>
    </ligand>
</feature>
<dbReference type="FunFam" id="3.40.1190.20:FF:000012">
    <property type="entry name" value="Ribokinase"/>
    <property type="match status" value="1"/>
</dbReference>
<dbReference type="EMBL" id="JACHVB010000060">
    <property type="protein sequence ID" value="MBC2596018.1"/>
    <property type="molecule type" value="Genomic_DNA"/>
</dbReference>
<dbReference type="EC" id="2.7.1.15" evidence="2 13"/>
<organism evidence="15 16">
    <name type="scientific">Ruficoccus amylovorans</name>
    <dbReference type="NCBI Taxonomy" id="1804625"/>
    <lineage>
        <taxon>Bacteria</taxon>
        <taxon>Pseudomonadati</taxon>
        <taxon>Verrucomicrobiota</taxon>
        <taxon>Opitutia</taxon>
        <taxon>Puniceicoccales</taxon>
        <taxon>Cerasicoccaceae</taxon>
        <taxon>Ruficoccus</taxon>
    </lineage>
</organism>
<dbReference type="PROSITE" id="PS00584">
    <property type="entry name" value="PFKB_KINASES_2"/>
    <property type="match status" value="1"/>
</dbReference>
<dbReference type="GO" id="GO:0004747">
    <property type="term" value="F:ribokinase activity"/>
    <property type="evidence" value="ECO:0007669"/>
    <property type="project" value="UniProtKB-UniRule"/>
</dbReference>
<feature type="binding site" evidence="13">
    <location>
        <begin position="14"/>
        <end position="16"/>
    </location>
    <ligand>
        <name>substrate</name>
    </ligand>
</feature>
<comment type="pathway">
    <text evidence="13">Carbohydrate metabolism; D-ribose degradation; D-ribose 5-phosphate from beta-D-ribopyranose: step 2/2.</text>
</comment>
<dbReference type="InterPro" id="IPR002173">
    <property type="entry name" value="Carboh/pur_kinase_PfkB_CS"/>
</dbReference>
<keyword evidence="16" id="KW-1185">Reference proteome</keyword>
<dbReference type="NCBIfam" id="TIGR02152">
    <property type="entry name" value="D_ribokin_bact"/>
    <property type="match status" value="1"/>
</dbReference>
<feature type="binding site" evidence="13">
    <location>
        <position position="285"/>
    </location>
    <ligand>
        <name>K(+)</name>
        <dbReference type="ChEBI" id="CHEBI:29103"/>
    </ligand>
</feature>
<feature type="binding site" evidence="13">
    <location>
        <position position="249"/>
    </location>
    <ligand>
        <name>K(+)</name>
        <dbReference type="ChEBI" id="CHEBI:29103"/>
    </ligand>
</feature>